<comment type="subunit">
    <text evidence="7">Heterotetramer of 2 MoaD subunits and 2 MoaE subunits. Forms a stable heterotetrameric complex of 2 MoaD and 2 MoeB during adenylation of MoaD by MoeB. During catalysis MoaD shuttles between the two heterotetrameric complexes.</text>
</comment>
<evidence type="ECO:0000313" key="14">
    <source>
        <dbReference type="Proteomes" id="UP000295416"/>
    </source>
</evidence>
<keyword evidence="2" id="KW-0547">Nucleotide-binding</keyword>
<dbReference type="OrthoDB" id="9801945at2"/>
<dbReference type="PANTHER" id="PTHR33359">
    <property type="entry name" value="MOLYBDOPTERIN SYNTHASE SULFUR CARRIER SUBUNIT"/>
    <property type="match status" value="1"/>
</dbReference>
<comment type="function">
    <text evidence="6">Involved in sulfur transfer in the conversion of molybdopterin precursor Z to molybdopterin.</text>
</comment>
<dbReference type="InterPro" id="IPR016155">
    <property type="entry name" value="Mopterin_synth/thiamin_S_b"/>
</dbReference>
<dbReference type="InterPro" id="IPR012675">
    <property type="entry name" value="Beta-grasp_dom_sf"/>
</dbReference>
<evidence type="ECO:0000256" key="8">
    <source>
        <dbReference type="ARBA" id="ARBA00075076"/>
    </source>
</evidence>
<dbReference type="Gene3D" id="3.10.20.30">
    <property type="match status" value="1"/>
</dbReference>
<reference evidence="13 14" key="1">
    <citation type="submission" date="2019-03" db="EMBL/GenBank/DDBJ databases">
        <title>Genomic Encyclopedia of Type Strains, Phase IV (KMG-IV): sequencing the most valuable type-strain genomes for metagenomic binning, comparative biology and taxonomic classification.</title>
        <authorList>
            <person name="Goeker M."/>
        </authorList>
    </citation>
    <scope>NUCLEOTIDE SEQUENCE [LARGE SCALE GENOMIC DNA]</scope>
    <source>
        <strain evidence="13 14">DSM 19377</strain>
    </source>
</reference>
<evidence type="ECO:0000256" key="2">
    <source>
        <dbReference type="ARBA" id="ARBA00022741"/>
    </source>
</evidence>
<dbReference type="GO" id="GO:0006777">
    <property type="term" value="P:Mo-molybdopterin cofactor biosynthetic process"/>
    <property type="evidence" value="ECO:0007669"/>
    <property type="project" value="UniProtKB-KW"/>
</dbReference>
<dbReference type="NCBIfam" id="TIGR01682">
    <property type="entry name" value="moaD"/>
    <property type="match status" value="1"/>
</dbReference>
<keyword evidence="3" id="KW-0501">Molybdenum cofactor biosynthesis</keyword>
<organism evidence="13 14">
    <name type="scientific">Scopulibacillus darangshiensis</name>
    <dbReference type="NCBI Taxonomy" id="442528"/>
    <lineage>
        <taxon>Bacteria</taxon>
        <taxon>Bacillati</taxon>
        <taxon>Bacillota</taxon>
        <taxon>Bacilli</taxon>
        <taxon>Bacillales</taxon>
        <taxon>Sporolactobacillaceae</taxon>
        <taxon>Scopulibacillus</taxon>
    </lineage>
</organism>
<dbReference type="SUPFAM" id="SSF54285">
    <property type="entry name" value="MoaD/ThiS"/>
    <property type="match status" value="1"/>
</dbReference>
<dbReference type="CDD" id="cd00754">
    <property type="entry name" value="Ubl_MoaD"/>
    <property type="match status" value="1"/>
</dbReference>
<dbReference type="InterPro" id="IPR003749">
    <property type="entry name" value="ThiS/MoaD-like"/>
</dbReference>
<dbReference type="InterPro" id="IPR044672">
    <property type="entry name" value="MOCS2A"/>
</dbReference>
<evidence type="ECO:0000256" key="5">
    <source>
        <dbReference type="ARBA" id="ARBA00024247"/>
    </source>
</evidence>
<evidence type="ECO:0000256" key="4">
    <source>
        <dbReference type="ARBA" id="ARBA00024200"/>
    </source>
</evidence>
<dbReference type="GO" id="GO:1990133">
    <property type="term" value="C:molybdopterin adenylyltransferase complex"/>
    <property type="evidence" value="ECO:0007669"/>
    <property type="project" value="TreeGrafter"/>
</dbReference>
<name>A0A4V2SKF0_9BACL</name>
<dbReference type="PANTHER" id="PTHR33359:SF1">
    <property type="entry name" value="MOLYBDOPTERIN SYNTHASE SULFUR CARRIER SUBUNIT"/>
    <property type="match status" value="1"/>
</dbReference>
<gene>
    <name evidence="13" type="ORF">EV207_16414</name>
</gene>
<evidence type="ECO:0000256" key="12">
    <source>
        <dbReference type="ARBA" id="ARBA00078992"/>
    </source>
</evidence>
<dbReference type="Proteomes" id="UP000295416">
    <property type="component" value="Unassembled WGS sequence"/>
</dbReference>
<proteinExistence type="inferred from homology"/>
<sequence>MIKVLFFAGIREALGIDQLELELEGIQTVRQLKEQILKEHQLPTLKQSMTAINESFVTDQEEIKEGDTVAFIPPVSGG</sequence>
<evidence type="ECO:0000256" key="7">
    <source>
        <dbReference type="ARBA" id="ARBA00063099"/>
    </source>
</evidence>
<evidence type="ECO:0000313" key="13">
    <source>
        <dbReference type="EMBL" id="TCP19316.1"/>
    </source>
</evidence>
<accession>A0A4V2SKF0</accession>
<evidence type="ECO:0000256" key="11">
    <source>
        <dbReference type="ARBA" id="ARBA00078020"/>
    </source>
</evidence>
<comment type="caution">
    <text evidence="13">The sequence shown here is derived from an EMBL/GenBank/DDBJ whole genome shotgun (WGS) entry which is preliminary data.</text>
</comment>
<dbReference type="FunFam" id="3.10.20.30:FF:000010">
    <property type="entry name" value="Molybdopterin synthase sulfur carrier subunit"/>
    <property type="match status" value="1"/>
</dbReference>
<evidence type="ECO:0000256" key="10">
    <source>
        <dbReference type="ARBA" id="ARBA00077809"/>
    </source>
</evidence>
<dbReference type="GO" id="GO:0000166">
    <property type="term" value="F:nucleotide binding"/>
    <property type="evidence" value="ECO:0007669"/>
    <property type="project" value="UniProtKB-KW"/>
</dbReference>
<comment type="pathway">
    <text evidence="1">Cofactor biosynthesis; molybdopterin biosynthesis.</text>
</comment>
<comment type="similarity">
    <text evidence="4">Belongs to the MoaD family.</text>
</comment>
<dbReference type="AlphaFoldDB" id="A0A4V2SKF0"/>
<keyword evidence="14" id="KW-1185">Reference proteome</keyword>
<protein>
    <recommendedName>
        <fullName evidence="5">Molybdopterin synthase sulfur carrier subunit</fullName>
    </recommendedName>
    <alternativeName>
        <fullName evidence="11">MPT synthase subunit 1</fullName>
    </alternativeName>
    <alternativeName>
        <fullName evidence="8">Molybdenum cofactor biosynthesis protein D</fullName>
    </alternativeName>
    <alternativeName>
        <fullName evidence="10">Molybdopterin-converting factor small subunit</fullName>
    </alternativeName>
    <alternativeName>
        <fullName evidence="9">Molybdopterin-converting factor subunit 1</fullName>
    </alternativeName>
    <alternativeName>
        <fullName evidence="12">Sulfur carrier protein MoaD</fullName>
    </alternativeName>
</protein>
<dbReference type="UniPathway" id="UPA00344"/>
<dbReference type="RefSeq" id="WP_132748433.1">
    <property type="nucleotide sequence ID" value="NZ_SLXK01000064.1"/>
</dbReference>
<evidence type="ECO:0000256" key="9">
    <source>
        <dbReference type="ARBA" id="ARBA00076711"/>
    </source>
</evidence>
<evidence type="ECO:0000256" key="6">
    <source>
        <dbReference type="ARBA" id="ARBA00054425"/>
    </source>
</evidence>
<evidence type="ECO:0000256" key="3">
    <source>
        <dbReference type="ARBA" id="ARBA00023150"/>
    </source>
</evidence>
<dbReference type="Pfam" id="PF02597">
    <property type="entry name" value="ThiS"/>
    <property type="match status" value="1"/>
</dbReference>
<evidence type="ECO:0000256" key="1">
    <source>
        <dbReference type="ARBA" id="ARBA00005046"/>
    </source>
</evidence>
<dbReference type="EMBL" id="SLXK01000064">
    <property type="protein sequence ID" value="TCP19316.1"/>
    <property type="molecule type" value="Genomic_DNA"/>
</dbReference>